<evidence type="ECO:0000313" key="2">
    <source>
        <dbReference type="Proteomes" id="UP000095751"/>
    </source>
</evidence>
<reference evidence="1 2" key="1">
    <citation type="submission" date="2016-09" db="EMBL/GenBank/DDBJ databases">
        <title>Extensive genetic diversity and differential bi-allelic expression allows diatom success in the polar Southern Ocean.</title>
        <authorList>
            <consortium name="DOE Joint Genome Institute"/>
            <person name="Mock T."/>
            <person name="Otillar R.P."/>
            <person name="Strauss J."/>
            <person name="Dupont C."/>
            <person name="Frickenhaus S."/>
            <person name="Maumus F."/>
            <person name="Mcmullan M."/>
            <person name="Sanges R."/>
            <person name="Schmutz J."/>
            <person name="Toseland A."/>
            <person name="Valas R."/>
            <person name="Veluchamy A."/>
            <person name="Ward B.J."/>
            <person name="Allen A."/>
            <person name="Barry K."/>
            <person name="Falciatore A."/>
            <person name="Ferrante M."/>
            <person name="Fortunato A.E."/>
            <person name="Gloeckner G."/>
            <person name="Gruber A."/>
            <person name="Hipkin R."/>
            <person name="Janech M."/>
            <person name="Kroth P."/>
            <person name="Leese F."/>
            <person name="Lindquist E."/>
            <person name="Lyon B.R."/>
            <person name="Martin J."/>
            <person name="Mayer C."/>
            <person name="Parker M."/>
            <person name="Quesneville H."/>
            <person name="Raymond J."/>
            <person name="Uhlig C."/>
            <person name="Valentin K.U."/>
            <person name="Worden A.Z."/>
            <person name="Armbrust E.V."/>
            <person name="Bowler C."/>
            <person name="Green B."/>
            <person name="Moulton V."/>
            <person name="Van Oosterhout C."/>
            <person name="Grigoriev I."/>
        </authorList>
    </citation>
    <scope>NUCLEOTIDE SEQUENCE [LARGE SCALE GENOMIC DNA]</scope>
    <source>
        <strain evidence="1 2">CCMP1102</strain>
    </source>
</reference>
<dbReference type="Proteomes" id="UP000095751">
    <property type="component" value="Unassembled WGS sequence"/>
</dbReference>
<dbReference type="InParanoid" id="A0A1E7G023"/>
<dbReference type="AlphaFoldDB" id="A0A1E7G023"/>
<name>A0A1E7G023_9STRA</name>
<keyword evidence="2" id="KW-1185">Reference proteome</keyword>
<sequence>MRFSSVFKVFDYGRNGCGRASILEQSLEVNCKKTKNNNASNEVGTFAACPNGINTPDGTFGPWCQGAKQNCFVPTDAPNDVTSNTPTKSPTYVPPDVPSKAPIKPSIIPSVTTADAPSSIHVVPSSGSSVRLSLPLTITPTISPSKVPIETPSMNCTNDDGFRYKSDSKKDCATRISSKFRLSF</sequence>
<evidence type="ECO:0000313" key="1">
    <source>
        <dbReference type="EMBL" id="OEU23423.1"/>
    </source>
</evidence>
<accession>A0A1E7G023</accession>
<dbReference type="EMBL" id="KV784353">
    <property type="protein sequence ID" value="OEU23423.1"/>
    <property type="molecule type" value="Genomic_DNA"/>
</dbReference>
<organism evidence="1 2">
    <name type="scientific">Fragilariopsis cylindrus CCMP1102</name>
    <dbReference type="NCBI Taxonomy" id="635003"/>
    <lineage>
        <taxon>Eukaryota</taxon>
        <taxon>Sar</taxon>
        <taxon>Stramenopiles</taxon>
        <taxon>Ochrophyta</taxon>
        <taxon>Bacillariophyta</taxon>
        <taxon>Bacillariophyceae</taxon>
        <taxon>Bacillariophycidae</taxon>
        <taxon>Bacillariales</taxon>
        <taxon>Bacillariaceae</taxon>
        <taxon>Fragilariopsis</taxon>
    </lineage>
</organism>
<dbReference type="KEGG" id="fcy:FRACYDRAFT_233594"/>
<protein>
    <submittedName>
        <fullName evidence="1">Uncharacterized protein</fullName>
    </submittedName>
</protein>
<gene>
    <name evidence="1" type="ORF">FRACYDRAFT_233594</name>
</gene>
<proteinExistence type="predicted"/>